<organism evidence="1 2">
    <name type="scientific">Cichorium intybus</name>
    <name type="common">Chicory</name>
    <dbReference type="NCBI Taxonomy" id="13427"/>
    <lineage>
        <taxon>Eukaryota</taxon>
        <taxon>Viridiplantae</taxon>
        <taxon>Streptophyta</taxon>
        <taxon>Embryophyta</taxon>
        <taxon>Tracheophyta</taxon>
        <taxon>Spermatophyta</taxon>
        <taxon>Magnoliopsida</taxon>
        <taxon>eudicotyledons</taxon>
        <taxon>Gunneridae</taxon>
        <taxon>Pentapetalae</taxon>
        <taxon>asterids</taxon>
        <taxon>campanulids</taxon>
        <taxon>Asterales</taxon>
        <taxon>Asteraceae</taxon>
        <taxon>Cichorioideae</taxon>
        <taxon>Cichorieae</taxon>
        <taxon>Cichoriinae</taxon>
        <taxon>Cichorium</taxon>
    </lineage>
</organism>
<reference evidence="2" key="1">
    <citation type="journal article" date="2022" name="Mol. Ecol. Resour.">
        <title>The genomes of chicory, endive, great burdock and yacon provide insights into Asteraceae palaeo-polyploidization history and plant inulin production.</title>
        <authorList>
            <person name="Fan W."/>
            <person name="Wang S."/>
            <person name="Wang H."/>
            <person name="Wang A."/>
            <person name="Jiang F."/>
            <person name="Liu H."/>
            <person name="Zhao H."/>
            <person name="Xu D."/>
            <person name="Zhang Y."/>
        </authorList>
    </citation>
    <scope>NUCLEOTIDE SEQUENCE [LARGE SCALE GENOMIC DNA]</scope>
    <source>
        <strain evidence="2">cv. Punajuju</strain>
    </source>
</reference>
<accession>A0ACB9CUS6</accession>
<proteinExistence type="predicted"/>
<dbReference type="Proteomes" id="UP001055811">
    <property type="component" value="Linkage Group LG05"/>
</dbReference>
<protein>
    <submittedName>
        <fullName evidence="1">Uncharacterized protein</fullName>
    </submittedName>
</protein>
<gene>
    <name evidence="1" type="ORF">L2E82_27979</name>
</gene>
<sequence length="101" mass="11565">MALMWLEFERVKKKQRCKGNHSLFSPVFSNSSTPDREKGDLKHKQVIISGKLLLEFGFCFLKSKISVTRIGYKIAEVSASFELLWGFLIVALSLLHFTNDI</sequence>
<keyword evidence="2" id="KW-1185">Reference proteome</keyword>
<dbReference type="EMBL" id="CM042013">
    <property type="protein sequence ID" value="KAI3737961.1"/>
    <property type="molecule type" value="Genomic_DNA"/>
</dbReference>
<comment type="caution">
    <text evidence="1">The sequence shown here is derived from an EMBL/GenBank/DDBJ whole genome shotgun (WGS) entry which is preliminary data.</text>
</comment>
<evidence type="ECO:0000313" key="2">
    <source>
        <dbReference type="Proteomes" id="UP001055811"/>
    </source>
</evidence>
<name>A0ACB9CUS6_CICIN</name>
<evidence type="ECO:0000313" key="1">
    <source>
        <dbReference type="EMBL" id="KAI3737961.1"/>
    </source>
</evidence>
<reference evidence="1 2" key="2">
    <citation type="journal article" date="2022" name="Mol. Ecol. Resour.">
        <title>The genomes of chicory, endive, great burdock and yacon provide insights into Asteraceae paleo-polyploidization history and plant inulin production.</title>
        <authorList>
            <person name="Fan W."/>
            <person name="Wang S."/>
            <person name="Wang H."/>
            <person name="Wang A."/>
            <person name="Jiang F."/>
            <person name="Liu H."/>
            <person name="Zhao H."/>
            <person name="Xu D."/>
            <person name="Zhang Y."/>
        </authorList>
    </citation>
    <scope>NUCLEOTIDE SEQUENCE [LARGE SCALE GENOMIC DNA]</scope>
    <source>
        <strain evidence="2">cv. Punajuju</strain>
        <tissue evidence="1">Leaves</tissue>
    </source>
</reference>